<evidence type="ECO:0008006" key="2">
    <source>
        <dbReference type="Google" id="ProtNLM"/>
    </source>
</evidence>
<accession>A0A0F8XSX2</accession>
<dbReference type="Pfam" id="PF01209">
    <property type="entry name" value="Ubie_methyltran"/>
    <property type="match status" value="1"/>
</dbReference>
<sequence length="182" mass="19714">MATGTGALALRLCRRDGVRVTAADITRPMLQVAARRADGVAPRLGLTECTAEAIPFADAAFDAVVFTYLLRYVADVPSTLVELARVLKPGGTIASLDFAVPSGLAHPLWRLYTAIALPLGGALLSPAWRRVGSFLGPSIRDFYRRWPEERLLQLWRDCGFPNVAARRLSLGGAIVIWGTKRG</sequence>
<dbReference type="PROSITE" id="PS51608">
    <property type="entry name" value="SAM_MT_UBIE"/>
    <property type="match status" value="1"/>
</dbReference>
<dbReference type="EMBL" id="LAZR01061072">
    <property type="protein sequence ID" value="KKK64320.1"/>
    <property type="molecule type" value="Genomic_DNA"/>
</dbReference>
<dbReference type="Gene3D" id="3.40.50.150">
    <property type="entry name" value="Vaccinia Virus protein VP39"/>
    <property type="match status" value="1"/>
</dbReference>
<dbReference type="PANTHER" id="PTHR43591">
    <property type="entry name" value="METHYLTRANSFERASE"/>
    <property type="match status" value="1"/>
</dbReference>
<organism evidence="1">
    <name type="scientific">marine sediment metagenome</name>
    <dbReference type="NCBI Taxonomy" id="412755"/>
    <lineage>
        <taxon>unclassified sequences</taxon>
        <taxon>metagenomes</taxon>
        <taxon>ecological metagenomes</taxon>
    </lineage>
</organism>
<reference evidence="1" key="1">
    <citation type="journal article" date="2015" name="Nature">
        <title>Complex archaea that bridge the gap between prokaryotes and eukaryotes.</title>
        <authorList>
            <person name="Spang A."/>
            <person name="Saw J.H."/>
            <person name="Jorgensen S.L."/>
            <person name="Zaremba-Niedzwiedzka K."/>
            <person name="Martijn J."/>
            <person name="Lind A.E."/>
            <person name="van Eijk R."/>
            <person name="Schleper C."/>
            <person name="Guy L."/>
            <person name="Ettema T.J."/>
        </authorList>
    </citation>
    <scope>NUCLEOTIDE SEQUENCE</scope>
</reference>
<proteinExistence type="predicted"/>
<dbReference type="CDD" id="cd02440">
    <property type="entry name" value="AdoMet_MTases"/>
    <property type="match status" value="1"/>
</dbReference>
<gene>
    <name evidence="1" type="ORF">LCGC14_2985400</name>
</gene>
<dbReference type="InterPro" id="IPR004033">
    <property type="entry name" value="UbiE/COQ5_MeTrFase"/>
</dbReference>
<dbReference type="AlphaFoldDB" id="A0A0F8XSX2"/>
<name>A0A0F8XSX2_9ZZZZ</name>
<evidence type="ECO:0000313" key="1">
    <source>
        <dbReference type="EMBL" id="KKK64320.1"/>
    </source>
</evidence>
<comment type="caution">
    <text evidence="1">The sequence shown here is derived from an EMBL/GenBank/DDBJ whole genome shotgun (WGS) entry which is preliminary data.</text>
</comment>
<protein>
    <recommendedName>
        <fullName evidence="2">Methyltransferase type 11 domain-containing protein</fullName>
    </recommendedName>
</protein>
<dbReference type="PANTHER" id="PTHR43591:SF110">
    <property type="entry name" value="RHODANESE DOMAIN-CONTAINING PROTEIN"/>
    <property type="match status" value="1"/>
</dbReference>
<dbReference type="InterPro" id="IPR029063">
    <property type="entry name" value="SAM-dependent_MTases_sf"/>
</dbReference>
<dbReference type="GO" id="GO:0008168">
    <property type="term" value="F:methyltransferase activity"/>
    <property type="evidence" value="ECO:0007669"/>
    <property type="project" value="InterPro"/>
</dbReference>
<dbReference type="SUPFAM" id="SSF53335">
    <property type="entry name" value="S-adenosyl-L-methionine-dependent methyltransferases"/>
    <property type="match status" value="1"/>
</dbReference>